<dbReference type="InterPro" id="IPR032584">
    <property type="entry name" value="DUF4913"/>
</dbReference>
<dbReference type="Proteomes" id="UP000515307">
    <property type="component" value="Chromosome"/>
</dbReference>
<reference evidence="3" key="1">
    <citation type="submission" date="2019-10" db="EMBL/GenBank/DDBJ databases">
        <title>Antimicrobial potential of Antarctic Bacteria.</title>
        <authorList>
            <person name="Benaud N."/>
            <person name="Edwards R.J."/>
            <person name="Ferrari B.C."/>
        </authorList>
    </citation>
    <scope>NUCLEOTIDE SEQUENCE [LARGE SCALE GENOMIC DNA]</scope>
    <source>
        <strain evidence="3">NBSH44</strain>
    </source>
</reference>
<sequence>MTEDAQRNQAIRHDADIRRDEEDTARPAELFYPNVGEFVADRFIYFVPCPTPESGRTWCPEWYRHAEALSRLDAIWRAWEALRWDAGLGMSNWWLHHVDPHVGALLNPVTGPFARCADGHQTPEPLPMATPPEGLFTDQRSPVSRDPFALG</sequence>
<dbReference type="KEGG" id="sfiy:F0344_04225"/>
<accession>A0A7G7BUP6</accession>
<gene>
    <name evidence="2" type="ORF">F0344_04225</name>
</gene>
<proteinExistence type="predicted"/>
<keyword evidence="3" id="KW-1185">Reference proteome</keyword>
<evidence type="ECO:0000256" key="1">
    <source>
        <dbReference type="SAM" id="MobiDB-lite"/>
    </source>
</evidence>
<name>A0A7G7BUP6_9ACTN</name>
<organism evidence="2 3">
    <name type="scientific">Streptomyces finlayi</name>
    <dbReference type="NCBI Taxonomy" id="67296"/>
    <lineage>
        <taxon>Bacteria</taxon>
        <taxon>Bacillati</taxon>
        <taxon>Actinomycetota</taxon>
        <taxon>Actinomycetes</taxon>
        <taxon>Kitasatosporales</taxon>
        <taxon>Streptomycetaceae</taxon>
        <taxon>Streptomyces</taxon>
    </lineage>
</organism>
<dbReference type="AlphaFoldDB" id="A0A7G7BUP6"/>
<protein>
    <submittedName>
        <fullName evidence="2">DUF4913 domain-containing protein</fullName>
    </submittedName>
</protein>
<dbReference type="EMBL" id="CP045702">
    <property type="protein sequence ID" value="QNE79061.1"/>
    <property type="molecule type" value="Genomic_DNA"/>
</dbReference>
<evidence type="ECO:0000313" key="3">
    <source>
        <dbReference type="Proteomes" id="UP000515307"/>
    </source>
</evidence>
<dbReference type="Pfam" id="PF16259">
    <property type="entry name" value="DUF4913"/>
    <property type="match status" value="1"/>
</dbReference>
<evidence type="ECO:0000313" key="2">
    <source>
        <dbReference type="EMBL" id="QNE79061.1"/>
    </source>
</evidence>
<feature type="region of interest" description="Disordered" evidence="1">
    <location>
        <begin position="118"/>
        <end position="151"/>
    </location>
</feature>